<sequence length="49" mass="5927">MFLNDLQIHFFIQDSKMQHSCLFLTNFLQCQNVNNRNFVKNLIAYIVYV</sequence>
<gene>
    <name evidence="1" type="ORF">CCYN2B_80002</name>
</gene>
<proteinExistence type="predicted"/>
<organism evidence="1 2">
    <name type="scientific">Capnocytophaga cynodegmi</name>
    <dbReference type="NCBI Taxonomy" id="28189"/>
    <lineage>
        <taxon>Bacteria</taxon>
        <taxon>Pseudomonadati</taxon>
        <taxon>Bacteroidota</taxon>
        <taxon>Flavobacteriia</taxon>
        <taxon>Flavobacteriales</taxon>
        <taxon>Flavobacteriaceae</taxon>
        <taxon>Capnocytophaga</taxon>
    </lineage>
</organism>
<protein>
    <submittedName>
        <fullName evidence="1">Uncharacterized protein</fullName>
    </submittedName>
</protein>
<evidence type="ECO:0000313" key="1">
    <source>
        <dbReference type="EMBL" id="CEN39712.1"/>
    </source>
</evidence>
<dbReference type="Proteomes" id="UP000038055">
    <property type="component" value="Unassembled WGS sequence"/>
</dbReference>
<keyword evidence="2" id="KW-1185">Reference proteome</keyword>
<accession>A0A0B7HP96</accession>
<evidence type="ECO:0000313" key="2">
    <source>
        <dbReference type="Proteomes" id="UP000038055"/>
    </source>
</evidence>
<dbReference type="EMBL" id="CDOD01000066">
    <property type="protein sequence ID" value="CEN39712.1"/>
    <property type="molecule type" value="Genomic_DNA"/>
</dbReference>
<name>A0A0B7HP96_9FLAO</name>
<dbReference type="AlphaFoldDB" id="A0A0B7HP96"/>
<reference evidence="1 2" key="1">
    <citation type="submission" date="2015-01" db="EMBL/GenBank/DDBJ databases">
        <authorList>
            <person name="MANFREDI Pablo"/>
        </authorList>
    </citation>
    <scope>NUCLEOTIDE SEQUENCE [LARGE SCALE GENOMIC DNA]</scope>
    <source>
        <strain evidence="1 2">Ccyn2B</strain>
    </source>
</reference>